<reference evidence="1" key="1">
    <citation type="journal article" date="2020" name="Nature">
        <title>Giant virus diversity and host interactions through global metagenomics.</title>
        <authorList>
            <person name="Schulz F."/>
            <person name="Roux S."/>
            <person name="Paez-Espino D."/>
            <person name="Jungbluth S."/>
            <person name="Walsh D.A."/>
            <person name="Denef V.J."/>
            <person name="McMahon K.D."/>
            <person name="Konstantinidis K.T."/>
            <person name="Eloe-Fadrosh E.A."/>
            <person name="Kyrpides N.C."/>
            <person name="Woyke T."/>
        </authorList>
    </citation>
    <scope>NUCLEOTIDE SEQUENCE</scope>
    <source>
        <strain evidence="1">GVMAG-M-3300013285-6</strain>
    </source>
</reference>
<dbReference type="EMBL" id="MN739167">
    <property type="protein sequence ID" value="QHS91998.1"/>
    <property type="molecule type" value="Genomic_DNA"/>
</dbReference>
<organism evidence="1">
    <name type="scientific">viral metagenome</name>
    <dbReference type="NCBI Taxonomy" id="1070528"/>
    <lineage>
        <taxon>unclassified sequences</taxon>
        <taxon>metagenomes</taxon>
        <taxon>organismal metagenomes</taxon>
    </lineage>
</organism>
<proteinExistence type="predicted"/>
<dbReference type="AlphaFoldDB" id="A0A6C0BKR4"/>
<evidence type="ECO:0000313" key="1">
    <source>
        <dbReference type="EMBL" id="QHS91998.1"/>
    </source>
</evidence>
<accession>A0A6C0BKR4</accession>
<name>A0A6C0BKR4_9ZZZZ</name>
<sequence length="137" mass="15788">MFFVPYFYIKQLSYTGIGVFKIQLFLNQGGTSLFEISSAEDAIGFCKENGIVQEESFEQDGCLFIRVNPRETNLDEFYSWNEAHGTDKECWRPFLLVEKAADKDPWNLNSLFKNIPPLSGKNVFSLVEVILRHSAEY</sequence>
<protein>
    <submittedName>
        <fullName evidence="1">Uncharacterized protein</fullName>
    </submittedName>
</protein>